<name>A0ABV6EU12_9BRAD</name>
<evidence type="ECO:0000313" key="3">
    <source>
        <dbReference type="EMBL" id="MFC0241721.1"/>
    </source>
</evidence>
<dbReference type="RefSeq" id="WP_378388909.1">
    <property type="nucleotide sequence ID" value="NZ_JBHLWM010000005.1"/>
</dbReference>
<dbReference type="Proteomes" id="UP001589775">
    <property type="component" value="Unassembled WGS sequence"/>
</dbReference>
<keyword evidence="2" id="KW-1133">Transmembrane helix</keyword>
<feature type="region of interest" description="Disordered" evidence="1">
    <location>
        <begin position="81"/>
        <end position="150"/>
    </location>
</feature>
<keyword evidence="4" id="KW-1185">Reference proteome</keyword>
<evidence type="ECO:0000256" key="2">
    <source>
        <dbReference type="SAM" id="Phobius"/>
    </source>
</evidence>
<feature type="compositionally biased region" description="Low complexity" evidence="1">
    <location>
        <begin position="92"/>
        <end position="104"/>
    </location>
</feature>
<organism evidence="3 4">
    <name type="scientific">Rhodopseudomonas telluris</name>
    <dbReference type="NCBI Taxonomy" id="644215"/>
    <lineage>
        <taxon>Bacteria</taxon>
        <taxon>Pseudomonadati</taxon>
        <taxon>Pseudomonadota</taxon>
        <taxon>Alphaproteobacteria</taxon>
        <taxon>Hyphomicrobiales</taxon>
        <taxon>Nitrobacteraceae</taxon>
        <taxon>Rhodopseudomonas</taxon>
    </lineage>
</organism>
<evidence type="ECO:0000313" key="4">
    <source>
        <dbReference type="Proteomes" id="UP001589775"/>
    </source>
</evidence>
<comment type="caution">
    <text evidence="3">The sequence shown here is derived from an EMBL/GenBank/DDBJ whole genome shotgun (WGS) entry which is preliminary data.</text>
</comment>
<feature type="compositionally biased region" description="Polar residues" evidence="1">
    <location>
        <begin position="81"/>
        <end position="91"/>
    </location>
</feature>
<sequence>MNGDQPISWLMFFTLAAGIVIVGFAFLNFIRSRSNRAVAADTLEGNGNGRGAAPDGALPELIGVTVFALFAMGLLATGVSSHNSGTQTAQVTQPTAGTTGETTGMAQPKNIQNEPKRYQPANPGTDSRVAPTGSDAGIGNSPGNTGTVTK</sequence>
<gene>
    <name evidence="3" type="ORF">ACFFJ6_14630</name>
</gene>
<keyword evidence="2" id="KW-0812">Transmembrane</keyword>
<keyword evidence="2" id="KW-0472">Membrane</keyword>
<feature type="transmembrane region" description="Helical" evidence="2">
    <location>
        <begin position="6"/>
        <end position="27"/>
    </location>
</feature>
<accession>A0ABV6EU12</accession>
<evidence type="ECO:0000256" key="1">
    <source>
        <dbReference type="SAM" id="MobiDB-lite"/>
    </source>
</evidence>
<reference evidence="3 4" key="1">
    <citation type="submission" date="2024-09" db="EMBL/GenBank/DDBJ databases">
        <authorList>
            <person name="Sun Q."/>
            <person name="Mori K."/>
        </authorList>
    </citation>
    <scope>NUCLEOTIDE SEQUENCE [LARGE SCALE GENOMIC DNA]</scope>
    <source>
        <strain evidence="3 4">KCTC 23279</strain>
    </source>
</reference>
<dbReference type="EMBL" id="JBHLWM010000005">
    <property type="protein sequence ID" value="MFC0241721.1"/>
    <property type="molecule type" value="Genomic_DNA"/>
</dbReference>
<feature type="compositionally biased region" description="Polar residues" evidence="1">
    <location>
        <begin position="141"/>
        <end position="150"/>
    </location>
</feature>
<protein>
    <submittedName>
        <fullName evidence="3">Uncharacterized protein</fullName>
    </submittedName>
</protein>
<proteinExistence type="predicted"/>